<name>A0A6S7FNT8_PARCT</name>
<feature type="compositionally biased region" description="Basic and acidic residues" evidence="1">
    <location>
        <begin position="1"/>
        <end position="13"/>
    </location>
</feature>
<feature type="region of interest" description="Disordered" evidence="1">
    <location>
        <begin position="1"/>
        <end position="42"/>
    </location>
</feature>
<keyword evidence="3" id="KW-1185">Reference proteome</keyword>
<proteinExistence type="predicted"/>
<organism evidence="2 3">
    <name type="scientific">Paramuricea clavata</name>
    <name type="common">Red gorgonian</name>
    <name type="synonym">Violescent sea-whip</name>
    <dbReference type="NCBI Taxonomy" id="317549"/>
    <lineage>
        <taxon>Eukaryota</taxon>
        <taxon>Metazoa</taxon>
        <taxon>Cnidaria</taxon>
        <taxon>Anthozoa</taxon>
        <taxon>Octocorallia</taxon>
        <taxon>Malacalcyonacea</taxon>
        <taxon>Plexauridae</taxon>
        <taxon>Paramuricea</taxon>
    </lineage>
</organism>
<protein>
    <submittedName>
        <fullName evidence="2">Uncharacterized protein</fullName>
    </submittedName>
</protein>
<accession>A0A6S7FNT8</accession>
<sequence>MARIQKEKDRNSEGDDDLLSRLKNNTHEENKANMTRENNDTTNTFLDNYCEIEAKLEMVLSRLSKLEEKSQSEKRAQSLLVAENSKMVAKITCLTATVTELQEENESIRTLLAWQ</sequence>
<reference evidence="2" key="1">
    <citation type="submission" date="2020-04" db="EMBL/GenBank/DDBJ databases">
        <authorList>
            <person name="Alioto T."/>
            <person name="Alioto T."/>
            <person name="Gomez Garrido J."/>
        </authorList>
    </citation>
    <scope>NUCLEOTIDE SEQUENCE</scope>
    <source>
        <strain evidence="2">A484AB</strain>
    </source>
</reference>
<evidence type="ECO:0000313" key="2">
    <source>
        <dbReference type="EMBL" id="CAB3979257.1"/>
    </source>
</evidence>
<feature type="compositionally biased region" description="Polar residues" evidence="1">
    <location>
        <begin position="32"/>
        <end position="42"/>
    </location>
</feature>
<evidence type="ECO:0000313" key="3">
    <source>
        <dbReference type="Proteomes" id="UP001152795"/>
    </source>
</evidence>
<gene>
    <name evidence="2" type="ORF">PACLA_8A086883</name>
</gene>
<evidence type="ECO:0000256" key="1">
    <source>
        <dbReference type="SAM" id="MobiDB-lite"/>
    </source>
</evidence>
<dbReference type="EMBL" id="CACRXK020000181">
    <property type="protein sequence ID" value="CAB3979257.1"/>
    <property type="molecule type" value="Genomic_DNA"/>
</dbReference>
<dbReference type="Proteomes" id="UP001152795">
    <property type="component" value="Unassembled WGS sequence"/>
</dbReference>
<comment type="caution">
    <text evidence="2">The sequence shown here is derived from an EMBL/GenBank/DDBJ whole genome shotgun (WGS) entry which is preliminary data.</text>
</comment>
<dbReference type="AlphaFoldDB" id="A0A6S7FNT8"/>